<sequence>MKEKYMDMKYIIECFSESNIEFPFEIEILDSTEGLLSIESSEWEELVWEFRSEFLLKNKGEVRTGIGKIWNENSAYFRKSIAPILKEYLQRNFLPQTCIDSILFDLSTLRNYKLLQDDFGIESAFHDDLLLIYEGGYIPVGYQGNYPEGHFKVMKIV</sequence>
<proteinExistence type="predicted"/>
<gene>
    <name evidence="1" type="ORF">I6G43_08545</name>
</gene>
<protein>
    <submittedName>
        <fullName evidence="1">Uncharacterized protein</fullName>
    </submittedName>
</protein>
<reference evidence="1 2" key="1">
    <citation type="submission" date="2020-12" db="EMBL/GenBank/DDBJ databases">
        <title>FDA dAtabase for Regulatory Grade micrObial Sequences (FDA-ARGOS): Supporting development and validation of Infectious Disease Dx tests.</title>
        <authorList>
            <person name="Sproer C."/>
            <person name="Gronow S."/>
            <person name="Severitt S."/>
            <person name="Schroder I."/>
            <person name="Tallon L."/>
            <person name="Sadzewicz L."/>
            <person name="Zhao X."/>
            <person name="Boylan J."/>
            <person name="Ott S."/>
            <person name="Bowen H."/>
            <person name="Vavikolanu K."/>
            <person name="Mehta A."/>
            <person name="Aluvathingal J."/>
            <person name="Nadendla S."/>
            <person name="Lowell S."/>
            <person name="Myers T."/>
            <person name="Yan Y."/>
            <person name="Sichtig H."/>
        </authorList>
    </citation>
    <scope>NUCLEOTIDE SEQUENCE [LARGE SCALE GENOMIC DNA]</scope>
    <source>
        <strain evidence="1 2">FDAARGOS_886</strain>
    </source>
</reference>
<evidence type="ECO:0000313" key="2">
    <source>
        <dbReference type="Proteomes" id="UP000594986"/>
    </source>
</evidence>
<name>A0A7T3DU14_STROR</name>
<evidence type="ECO:0000313" key="1">
    <source>
        <dbReference type="EMBL" id="QPS97252.1"/>
    </source>
</evidence>
<organism evidence="1 2">
    <name type="scientific">Streptococcus oralis</name>
    <dbReference type="NCBI Taxonomy" id="1303"/>
    <lineage>
        <taxon>Bacteria</taxon>
        <taxon>Bacillati</taxon>
        <taxon>Bacillota</taxon>
        <taxon>Bacilli</taxon>
        <taxon>Lactobacillales</taxon>
        <taxon>Streptococcaceae</taxon>
        <taxon>Streptococcus</taxon>
    </lineage>
</organism>
<accession>A0A7T3DU14</accession>
<dbReference type="EMBL" id="CP065706">
    <property type="protein sequence ID" value="QPS97252.1"/>
    <property type="molecule type" value="Genomic_DNA"/>
</dbReference>
<dbReference type="AlphaFoldDB" id="A0A7T3DU14"/>
<dbReference type="Proteomes" id="UP000594986">
    <property type="component" value="Chromosome"/>
</dbReference>
<dbReference type="RefSeq" id="WP_038805797.1">
    <property type="nucleotide sequence ID" value="NZ_CP065706.1"/>
</dbReference>